<keyword evidence="2" id="KW-1185">Reference proteome</keyword>
<dbReference type="OrthoDB" id="4868247at2"/>
<dbReference type="Pfam" id="PF14345">
    <property type="entry name" value="GDYXXLXY"/>
    <property type="match status" value="1"/>
</dbReference>
<organism evidence="1 2">
    <name type="scientific">Leptospira fletcheri</name>
    <dbReference type="NCBI Taxonomy" id="2484981"/>
    <lineage>
        <taxon>Bacteria</taxon>
        <taxon>Pseudomonadati</taxon>
        <taxon>Spirochaetota</taxon>
        <taxon>Spirochaetia</taxon>
        <taxon>Leptospirales</taxon>
        <taxon>Leptospiraceae</taxon>
        <taxon>Leptospira</taxon>
    </lineage>
</organism>
<dbReference type="EMBL" id="RQET01000004">
    <property type="protein sequence ID" value="TGK11857.1"/>
    <property type="molecule type" value="Genomic_DNA"/>
</dbReference>
<name>A0A4R9GGU7_9LEPT</name>
<evidence type="ECO:0000313" key="2">
    <source>
        <dbReference type="Proteomes" id="UP000298458"/>
    </source>
</evidence>
<dbReference type="Proteomes" id="UP000298458">
    <property type="component" value="Unassembled WGS sequence"/>
</dbReference>
<dbReference type="InterPro" id="IPR025833">
    <property type="entry name" value="GDYXXLXY"/>
</dbReference>
<protein>
    <submittedName>
        <fullName evidence="1">GDYXXLXY protein</fullName>
    </submittedName>
</protein>
<dbReference type="AlphaFoldDB" id="A0A4R9GGU7"/>
<proteinExistence type="predicted"/>
<sequence length="162" mass="18612">MNDKIRKLLVLSNLIVVLAFLGKEVWQKERIKEKGELFLFALAPVDPRSLMQGDYMRLGYEITRTNFSQDLPNRGFLIFTPDSDGVARFVRFQKDSEPISTNEKKIKFHRSQFAVSFGAEEYFFQEGTADKFSEAKFGGLKVDSEGNGILVGVYDKDRKEIR</sequence>
<comment type="caution">
    <text evidence="1">The sequence shown here is derived from an EMBL/GenBank/DDBJ whole genome shotgun (WGS) entry which is preliminary data.</text>
</comment>
<accession>A0A4R9GGU7</accession>
<evidence type="ECO:0000313" key="1">
    <source>
        <dbReference type="EMBL" id="TGK11857.1"/>
    </source>
</evidence>
<gene>
    <name evidence="1" type="ORF">EHO60_06100</name>
</gene>
<reference evidence="1" key="1">
    <citation type="journal article" date="2019" name="PLoS Negl. Trop. Dis.">
        <title>Revisiting the worldwide diversity of Leptospira species in the environment.</title>
        <authorList>
            <person name="Vincent A.T."/>
            <person name="Schiettekatte O."/>
            <person name="Bourhy P."/>
            <person name="Veyrier F.J."/>
            <person name="Picardeau M."/>
        </authorList>
    </citation>
    <scope>NUCLEOTIDE SEQUENCE [LARGE SCALE GENOMIC DNA]</scope>
    <source>
        <strain evidence="1">SSW15</strain>
    </source>
</reference>
<dbReference type="RefSeq" id="WP_135767260.1">
    <property type="nucleotide sequence ID" value="NZ_RQET01000004.1"/>
</dbReference>